<keyword evidence="4 9" id="KW-0547">Nucleotide-binding</keyword>
<dbReference type="SMART" id="SM00220">
    <property type="entry name" value="S_TKc"/>
    <property type="match status" value="1"/>
</dbReference>
<dbReference type="InterPro" id="IPR008271">
    <property type="entry name" value="Ser/Thr_kinase_AS"/>
</dbReference>
<comment type="catalytic activity">
    <reaction evidence="7">
        <text>L-threonyl-[protein] + ATP = O-phospho-L-threonyl-[protein] + ADP + H(+)</text>
        <dbReference type="Rhea" id="RHEA:46608"/>
        <dbReference type="Rhea" id="RHEA-COMP:11060"/>
        <dbReference type="Rhea" id="RHEA-COMP:11605"/>
        <dbReference type="ChEBI" id="CHEBI:15378"/>
        <dbReference type="ChEBI" id="CHEBI:30013"/>
        <dbReference type="ChEBI" id="CHEBI:30616"/>
        <dbReference type="ChEBI" id="CHEBI:61977"/>
        <dbReference type="ChEBI" id="CHEBI:456216"/>
        <dbReference type="EC" id="2.7.11.1"/>
    </reaction>
</comment>
<evidence type="ECO:0000256" key="7">
    <source>
        <dbReference type="ARBA" id="ARBA00047899"/>
    </source>
</evidence>
<accession>A0A453Q6V1</accession>
<comment type="similarity">
    <text evidence="10">Belongs to the protein kinase superfamily.</text>
</comment>
<evidence type="ECO:0000256" key="6">
    <source>
        <dbReference type="ARBA" id="ARBA00022840"/>
    </source>
</evidence>
<protein>
    <recommendedName>
        <fullName evidence="1">non-specific serine/threonine protein kinase</fullName>
        <ecNumber evidence="1">2.7.11.1</ecNumber>
    </recommendedName>
</protein>
<dbReference type="AlphaFoldDB" id="A0A453Q6V1"/>
<comment type="catalytic activity">
    <reaction evidence="8">
        <text>L-seryl-[protein] + ATP = O-phospho-L-seryl-[protein] + ADP + H(+)</text>
        <dbReference type="Rhea" id="RHEA:17989"/>
        <dbReference type="Rhea" id="RHEA-COMP:9863"/>
        <dbReference type="Rhea" id="RHEA-COMP:11604"/>
        <dbReference type="ChEBI" id="CHEBI:15378"/>
        <dbReference type="ChEBI" id="CHEBI:29999"/>
        <dbReference type="ChEBI" id="CHEBI:30616"/>
        <dbReference type="ChEBI" id="CHEBI:83421"/>
        <dbReference type="ChEBI" id="CHEBI:456216"/>
        <dbReference type="EC" id="2.7.11.1"/>
    </reaction>
</comment>
<feature type="domain" description="Protein kinase" evidence="11">
    <location>
        <begin position="55"/>
        <end position="317"/>
    </location>
</feature>
<organism evidence="12 13">
    <name type="scientific">Aegilops tauschii subsp. strangulata</name>
    <name type="common">Goatgrass</name>
    <dbReference type="NCBI Taxonomy" id="200361"/>
    <lineage>
        <taxon>Eukaryota</taxon>
        <taxon>Viridiplantae</taxon>
        <taxon>Streptophyta</taxon>
        <taxon>Embryophyta</taxon>
        <taxon>Tracheophyta</taxon>
        <taxon>Spermatophyta</taxon>
        <taxon>Magnoliopsida</taxon>
        <taxon>Liliopsida</taxon>
        <taxon>Poales</taxon>
        <taxon>Poaceae</taxon>
        <taxon>BOP clade</taxon>
        <taxon>Pooideae</taxon>
        <taxon>Triticodae</taxon>
        <taxon>Triticeae</taxon>
        <taxon>Triticinae</taxon>
        <taxon>Aegilops</taxon>
    </lineage>
</organism>
<evidence type="ECO:0000256" key="4">
    <source>
        <dbReference type="ARBA" id="ARBA00022741"/>
    </source>
</evidence>
<dbReference type="PANTHER" id="PTHR45707:SF43">
    <property type="entry name" value="PROTEIN KINASE DOMAIN-CONTAINING PROTEIN"/>
    <property type="match status" value="1"/>
</dbReference>
<dbReference type="PROSITE" id="PS00108">
    <property type="entry name" value="PROTEIN_KINASE_ST"/>
    <property type="match status" value="1"/>
</dbReference>
<dbReference type="Pfam" id="PF14299">
    <property type="entry name" value="PP2"/>
    <property type="match status" value="1"/>
</dbReference>
<evidence type="ECO:0000313" key="13">
    <source>
        <dbReference type="Proteomes" id="UP000015105"/>
    </source>
</evidence>
<keyword evidence="3" id="KW-0808">Transferase</keyword>
<dbReference type="PROSITE" id="PS50011">
    <property type="entry name" value="PROTEIN_KINASE_DOM"/>
    <property type="match status" value="1"/>
</dbReference>
<evidence type="ECO:0000256" key="9">
    <source>
        <dbReference type="PROSITE-ProRule" id="PRU10141"/>
    </source>
</evidence>
<evidence type="ECO:0000256" key="3">
    <source>
        <dbReference type="ARBA" id="ARBA00022679"/>
    </source>
</evidence>
<dbReference type="InterPro" id="IPR000719">
    <property type="entry name" value="Prot_kinase_dom"/>
</dbReference>
<sequence length="493" mass="56104">PSETCHQYAALQKQGTFVQMDDDQARELRALERILSDPSVEPTMLSYGILKYITNSFSNEIGRGGFGVVYQGDLENWVVAVKIFKTHNADRQFLDEIRCLKIANHKNIVRFLGYCSDIQEEVRTSDGVPVLAGHYKRLLCFEYVPKGNIRQYLQQEKPHQEDWPARYKMIRGICQGLHYLHDKQIIHRDLKPENVMLDAQMEPKITDFGLSRFLDQGTSTLLTSHIAGTLRYIAPESKDNGEVSLKSDIYALGVIMVELLSGMSMISLLHWDKYIDMSLPRVRGCTELARNCMDQDKHQRPTVREVIRDLDNLESMFPWSSISQSRPMGPESTVVKLPSRSLTIAWVDNPEYWRWTSRRDSRFGECAELLRVYYLKVSRLITPKDLPAATTSYTAYLVYKRAGSTLEGIVQTASTLHFDNIIASSKVSLHPKEGGPSSAHGVTYPVTRGDGWLELRPGEFSNEKAVTVQLLHEDPNKEMSGLIIDGMEVRRSL</sequence>
<evidence type="ECO:0000256" key="1">
    <source>
        <dbReference type="ARBA" id="ARBA00012513"/>
    </source>
</evidence>
<keyword evidence="6 9" id="KW-0067">ATP-binding</keyword>
<evidence type="ECO:0000256" key="10">
    <source>
        <dbReference type="RuleBase" id="RU000304"/>
    </source>
</evidence>
<dbReference type="STRING" id="200361.A0A453Q6V1"/>
<dbReference type="InterPro" id="IPR025886">
    <property type="entry name" value="PP2-like"/>
</dbReference>
<dbReference type="PANTHER" id="PTHR45707">
    <property type="entry name" value="C2 CALCIUM/LIPID-BINDING PLANT PHOSPHORIBOSYLTRANSFERASE FAMILY PROTEIN"/>
    <property type="match status" value="1"/>
</dbReference>
<evidence type="ECO:0000313" key="12">
    <source>
        <dbReference type="EnsemblPlants" id="AET6Gv21003800.5"/>
    </source>
</evidence>
<dbReference type="Proteomes" id="UP000015105">
    <property type="component" value="Chromosome 6D"/>
</dbReference>
<dbReference type="InterPro" id="IPR017441">
    <property type="entry name" value="Protein_kinase_ATP_BS"/>
</dbReference>
<evidence type="ECO:0000256" key="8">
    <source>
        <dbReference type="ARBA" id="ARBA00048679"/>
    </source>
</evidence>
<dbReference type="InterPro" id="IPR011009">
    <property type="entry name" value="Kinase-like_dom_sf"/>
</dbReference>
<dbReference type="EC" id="2.7.11.1" evidence="1"/>
<name>A0A453Q6V1_AEGTS</name>
<keyword evidence="2 10" id="KW-0723">Serine/threonine-protein kinase</keyword>
<dbReference type="GO" id="GO:0004674">
    <property type="term" value="F:protein serine/threonine kinase activity"/>
    <property type="evidence" value="ECO:0007669"/>
    <property type="project" value="UniProtKB-KW"/>
</dbReference>
<evidence type="ECO:0000256" key="2">
    <source>
        <dbReference type="ARBA" id="ARBA00022527"/>
    </source>
</evidence>
<dbReference type="Gramene" id="AET6Gv21003800.5">
    <property type="protein sequence ID" value="AET6Gv21003800.5"/>
    <property type="gene ID" value="AET6Gv21003800"/>
</dbReference>
<dbReference type="SUPFAM" id="SSF56112">
    <property type="entry name" value="Protein kinase-like (PK-like)"/>
    <property type="match status" value="1"/>
</dbReference>
<keyword evidence="5" id="KW-0418">Kinase</keyword>
<dbReference type="EnsemblPlants" id="AET6Gv21003800.5">
    <property type="protein sequence ID" value="AET6Gv21003800.5"/>
    <property type="gene ID" value="AET6Gv21003800"/>
</dbReference>
<dbReference type="FunFam" id="1.10.510.10:FF:001023">
    <property type="entry name" value="Os07g0541700 protein"/>
    <property type="match status" value="1"/>
</dbReference>
<keyword evidence="13" id="KW-1185">Reference proteome</keyword>
<proteinExistence type="inferred from homology"/>
<evidence type="ECO:0000259" key="11">
    <source>
        <dbReference type="PROSITE" id="PS50011"/>
    </source>
</evidence>
<reference evidence="12" key="5">
    <citation type="journal article" date="2021" name="G3 (Bethesda)">
        <title>Aegilops tauschii genome assembly Aet v5.0 features greater sequence contiguity and improved annotation.</title>
        <authorList>
            <person name="Wang L."/>
            <person name="Zhu T."/>
            <person name="Rodriguez J.C."/>
            <person name="Deal K.R."/>
            <person name="Dubcovsky J."/>
            <person name="McGuire P.E."/>
            <person name="Lux T."/>
            <person name="Spannagl M."/>
            <person name="Mayer K.F.X."/>
            <person name="Baldrich P."/>
            <person name="Meyers B.C."/>
            <person name="Huo N."/>
            <person name="Gu Y.Q."/>
            <person name="Zhou H."/>
            <person name="Devos K.M."/>
            <person name="Bennetzen J.L."/>
            <person name="Unver T."/>
            <person name="Budak H."/>
            <person name="Gulick P.J."/>
            <person name="Galiba G."/>
            <person name="Kalapos B."/>
            <person name="Nelson D.R."/>
            <person name="Li P."/>
            <person name="You F.M."/>
            <person name="Luo M.C."/>
            <person name="Dvorak J."/>
        </authorList>
    </citation>
    <scope>NUCLEOTIDE SEQUENCE [LARGE SCALE GENOMIC DNA]</scope>
    <source>
        <strain evidence="12">cv. AL8/78</strain>
    </source>
</reference>
<reference evidence="13" key="1">
    <citation type="journal article" date="2014" name="Science">
        <title>Ancient hybridizations among the ancestral genomes of bread wheat.</title>
        <authorList>
            <consortium name="International Wheat Genome Sequencing Consortium,"/>
            <person name="Marcussen T."/>
            <person name="Sandve S.R."/>
            <person name="Heier L."/>
            <person name="Spannagl M."/>
            <person name="Pfeifer M."/>
            <person name="Jakobsen K.S."/>
            <person name="Wulff B.B."/>
            <person name="Steuernagel B."/>
            <person name="Mayer K.F."/>
            <person name="Olsen O.A."/>
        </authorList>
    </citation>
    <scope>NUCLEOTIDE SEQUENCE [LARGE SCALE GENOMIC DNA]</scope>
    <source>
        <strain evidence="13">cv. AL8/78</strain>
    </source>
</reference>
<reference evidence="12" key="4">
    <citation type="submission" date="2019-03" db="UniProtKB">
        <authorList>
            <consortium name="EnsemblPlants"/>
        </authorList>
    </citation>
    <scope>IDENTIFICATION</scope>
</reference>
<feature type="binding site" evidence="9">
    <location>
        <position position="82"/>
    </location>
    <ligand>
        <name>ATP</name>
        <dbReference type="ChEBI" id="CHEBI:30616"/>
    </ligand>
</feature>
<reference evidence="13" key="2">
    <citation type="journal article" date="2017" name="Nat. Plants">
        <title>The Aegilops tauschii genome reveals multiple impacts of transposons.</title>
        <authorList>
            <person name="Zhao G."/>
            <person name="Zou C."/>
            <person name="Li K."/>
            <person name="Wang K."/>
            <person name="Li T."/>
            <person name="Gao L."/>
            <person name="Zhang X."/>
            <person name="Wang H."/>
            <person name="Yang Z."/>
            <person name="Liu X."/>
            <person name="Jiang W."/>
            <person name="Mao L."/>
            <person name="Kong X."/>
            <person name="Jiao Y."/>
            <person name="Jia J."/>
        </authorList>
    </citation>
    <scope>NUCLEOTIDE SEQUENCE [LARGE SCALE GENOMIC DNA]</scope>
    <source>
        <strain evidence="13">cv. AL8/78</strain>
    </source>
</reference>
<dbReference type="Pfam" id="PF00069">
    <property type="entry name" value="Pkinase"/>
    <property type="match status" value="1"/>
</dbReference>
<dbReference type="PROSITE" id="PS00107">
    <property type="entry name" value="PROTEIN_KINASE_ATP"/>
    <property type="match status" value="1"/>
</dbReference>
<evidence type="ECO:0000256" key="5">
    <source>
        <dbReference type="ARBA" id="ARBA00022777"/>
    </source>
</evidence>
<dbReference type="GO" id="GO:0005524">
    <property type="term" value="F:ATP binding"/>
    <property type="evidence" value="ECO:0007669"/>
    <property type="project" value="UniProtKB-UniRule"/>
</dbReference>
<dbReference type="Gene3D" id="1.10.510.10">
    <property type="entry name" value="Transferase(Phosphotransferase) domain 1"/>
    <property type="match status" value="1"/>
</dbReference>
<reference evidence="12" key="3">
    <citation type="journal article" date="2017" name="Nature">
        <title>Genome sequence of the progenitor of the wheat D genome Aegilops tauschii.</title>
        <authorList>
            <person name="Luo M.C."/>
            <person name="Gu Y.Q."/>
            <person name="Puiu D."/>
            <person name="Wang H."/>
            <person name="Twardziok S.O."/>
            <person name="Deal K.R."/>
            <person name="Huo N."/>
            <person name="Zhu T."/>
            <person name="Wang L."/>
            <person name="Wang Y."/>
            <person name="McGuire P.E."/>
            <person name="Liu S."/>
            <person name="Long H."/>
            <person name="Ramasamy R.K."/>
            <person name="Rodriguez J.C."/>
            <person name="Van S.L."/>
            <person name="Yuan L."/>
            <person name="Wang Z."/>
            <person name="Xia Z."/>
            <person name="Xiao L."/>
            <person name="Anderson O.D."/>
            <person name="Ouyang S."/>
            <person name="Liang Y."/>
            <person name="Zimin A.V."/>
            <person name="Pertea G."/>
            <person name="Qi P."/>
            <person name="Bennetzen J.L."/>
            <person name="Dai X."/>
            <person name="Dawson M.W."/>
            <person name="Muller H.G."/>
            <person name="Kugler K."/>
            <person name="Rivarola-Duarte L."/>
            <person name="Spannagl M."/>
            <person name="Mayer K.F.X."/>
            <person name="Lu F.H."/>
            <person name="Bevan M.W."/>
            <person name="Leroy P."/>
            <person name="Li P."/>
            <person name="You F.M."/>
            <person name="Sun Q."/>
            <person name="Liu Z."/>
            <person name="Lyons E."/>
            <person name="Wicker T."/>
            <person name="Salzberg S.L."/>
            <person name="Devos K.M."/>
            <person name="Dvorak J."/>
        </authorList>
    </citation>
    <scope>NUCLEOTIDE SEQUENCE [LARGE SCALE GENOMIC DNA]</scope>
    <source>
        <strain evidence="12">cv. AL8/78</strain>
    </source>
</reference>